<evidence type="ECO:0000256" key="1">
    <source>
        <dbReference type="ARBA" id="ARBA00022630"/>
    </source>
</evidence>
<feature type="domain" description="NADH:flavin oxidoreductase/NADH oxidase N-terminal" evidence="3">
    <location>
        <begin position="8"/>
        <end position="342"/>
    </location>
</feature>
<evidence type="ECO:0000256" key="2">
    <source>
        <dbReference type="ARBA" id="ARBA00023002"/>
    </source>
</evidence>
<evidence type="ECO:0000313" key="4">
    <source>
        <dbReference type="EMBL" id="WDE06762.1"/>
    </source>
</evidence>
<keyword evidence="1" id="KW-0285">Flavoprotein</keyword>
<keyword evidence="5" id="KW-1185">Reference proteome</keyword>
<dbReference type="PANTHER" id="PTHR43656">
    <property type="entry name" value="BINDING OXIDOREDUCTASE, PUTATIVE (AFU_ORTHOLOGUE AFUA_2G08260)-RELATED"/>
    <property type="match status" value="1"/>
</dbReference>
<dbReference type="RefSeq" id="WP_044838356.1">
    <property type="nucleotide sequence ID" value="NZ_CP059733.1"/>
</dbReference>
<reference evidence="4 5" key="2">
    <citation type="journal article" date="2022" name="Mar. Drugs">
        <title>Bioassay-Guided Fractionation Leads to the Detection of Cholic Acid Generated by the Rare Thalassomonas sp.</title>
        <authorList>
            <person name="Pheiffer F."/>
            <person name="Schneider Y.K."/>
            <person name="Hansen E.H."/>
            <person name="Andersen J.H."/>
            <person name="Isaksson J."/>
            <person name="Busche T."/>
            <person name="R C."/>
            <person name="Kalinowski J."/>
            <person name="Zyl L.V."/>
            <person name="Trindade M."/>
        </authorList>
    </citation>
    <scope>NUCLEOTIDE SEQUENCE [LARGE SCALE GENOMIC DNA]</scope>
    <source>
        <strain evidence="4 5">XOM25</strain>
    </source>
</reference>
<reference evidence="4 5" key="1">
    <citation type="journal article" date="2015" name="Genome Announc.">
        <title>Draft Genome Sequences of Marine Isolates of Thalassomonas viridans and Thalassomonas actiniarum.</title>
        <authorList>
            <person name="Olonade I."/>
            <person name="van Zyl L.J."/>
            <person name="Trindade M."/>
        </authorList>
    </citation>
    <scope>NUCLEOTIDE SEQUENCE [LARGE SCALE GENOMIC DNA]</scope>
    <source>
        <strain evidence="4 5">XOM25</strain>
    </source>
</reference>
<gene>
    <name evidence="4" type="ORF">SG34_007620</name>
</gene>
<dbReference type="EMBL" id="CP059733">
    <property type="protein sequence ID" value="WDE06762.1"/>
    <property type="molecule type" value="Genomic_DNA"/>
</dbReference>
<dbReference type="InterPro" id="IPR051799">
    <property type="entry name" value="NADH_flavin_oxidoreductase"/>
</dbReference>
<dbReference type="AlphaFoldDB" id="A0AAF0C8T0"/>
<dbReference type="Gene3D" id="3.20.20.70">
    <property type="entry name" value="Aldolase class I"/>
    <property type="match status" value="1"/>
</dbReference>
<dbReference type="CDD" id="cd02803">
    <property type="entry name" value="OYE_like_FMN_family"/>
    <property type="match status" value="1"/>
</dbReference>
<dbReference type="Proteomes" id="UP000032352">
    <property type="component" value="Chromosome"/>
</dbReference>
<dbReference type="SUPFAM" id="SSF51395">
    <property type="entry name" value="FMN-linked oxidoreductases"/>
    <property type="match status" value="1"/>
</dbReference>
<dbReference type="PANTHER" id="PTHR43656:SF2">
    <property type="entry name" value="BINDING OXIDOREDUCTASE, PUTATIVE (AFU_ORTHOLOGUE AFUA_2G08260)-RELATED"/>
    <property type="match status" value="1"/>
</dbReference>
<evidence type="ECO:0000313" key="5">
    <source>
        <dbReference type="Proteomes" id="UP000032352"/>
    </source>
</evidence>
<protein>
    <submittedName>
        <fullName evidence="4">NADH:flavin oxidoreductase</fullName>
    </submittedName>
</protein>
<dbReference type="InterPro" id="IPR013785">
    <property type="entry name" value="Aldolase_TIM"/>
</dbReference>
<name>A0AAF0C8T0_9GAMM</name>
<sequence>MTLEHSPLFSPAKIGAFTVKNRLAIAPMIRVSADNAGFMTQAMAQYYREFAEAGFGLIITEGLYTDKRFSQTYRYQPGLSDIEQAKSWQPLIASVNDSNTLLIAQLMHGGALSQHNKYRDHTLAPSPVRPLGKQMTFYYGQGQYALPEQMTTQDIQEAVEGFVAAAVNAKASGFHGVEIHGANGYLLDQFLTPYTNQRSDLYGGPLENRLRLYREILLAVRAAVGDDFIVGVRFSQKKVNDSEHLWPEAIEAAWQTFTMAKNCKVDYIHTTEPQASAPAFANSPSLAALAKHYSGLPVIANGGIVNGEQALDVLENQEADFIAIGRAALANPRWAEAVRHGKTLHAFDYDMFKPLANLESAKSYFQTRI</sequence>
<dbReference type="Pfam" id="PF00724">
    <property type="entry name" value="Oxidored_FMN"/>
    <property type="match status" value="1"/>
</dbReference>
<organism evidence="4 5">
    <name type="scientific">Thalassomonas viridans</name>
    <dbReference type="NCBI Taxonomy" id="137584"/>
    <lineage>
        <taxon>Bacteria</taxon>
        <taxon>Pseudomonadati</taxon>
        <taxon>Pseudomonadota</taxon>
        <taxon>Gammaproteobacteria</taxon>
        <taxon>Alteromonadales</taxon>
        <taxon>Colwelliaceae</taxon>
        <taxon>Thalassomonas</taxon>
    </lineage>
</organism>
<accession>A0AAF0C8T0</accession>
<dbReference type="GO" id="GO:0010181">
    <property type="term" value="F:FMN binding"/>
    <property type="evidence" value="ECO:0007669"/>
    <property type="project" value="InterPro"/>
</dbReference>
<keyword evidence="2" id="KW-0560">Oxidoreductase</keyword>
<dbReference type="KEGG" id="tvd:SG34_007620"/>
<dbReference type="InterPro" id="IPR001155">
    <property type="entry name" value="OxRdtase_FMN_N"/>
</dbReference>
<proteinExistence type="predicted"/>
<dbReference type="GO" id="GO:0016491">
    <property type="term" value="F:oxidoreductase activity"/>
    <property type="evidence" value="ECO:0007669"/>
    <property type="project" value="UniProtKB-KW"/>
</dbReference>
<evidence type="ECO:0000259" key="3">
    <source>
        <dbReference type="Pfam" id="PF00724"/>
    </source>
</evidence>